<name>G4QIE2_GLANF</name>
<reference evidence="1 2" key="1">
    <citation type="journal article" date="2011" name="J. Bacteriol.">
        <title>Complete genome sequence of seawater bacterium Glaciecola nitratireducens FR1064T.</title>
        <authorList>
            <person name="Bian F."/>
            <person name="Qin Q.L."/>
            <person name="Xie B.B."/>
            <person name="Shu Y.L."/>
            <person name="Zhang X.Y."/>
            <person name="Yu Y."/>
            <person name="Chen B."/>
            <person name="Chen X.L."/>
            <person name="Zhou B.C."/>
            <person name="Zhang Y.Z."/>
        </authorList>
    </citation>
    <scope>NUCLEOTIDE SEQUENCE [LARGE SCALE GENOMIC DNA]</scope>
    <source>
        <strain evidence="2">JCM 12485 / KCTC 12276 / FR1064</strain>
    </source>
</reference>
<accession>G4QIE2</accession>
<dbReference type="Proteomes" id="UP000009282">
    <property type="component" value="Chromosome"/>
</dbReference>
<evidence type="ECO:0000313" key="2">
    <source>
        <dbReference type="Proteomes" id="UP000009282"/>
    </source>
</evidence>
<dbReference type="AlphaFoldDB" id="G4QIE2"/>
<dbReference type="STRING" id="1085623.GNIT_2759"/>
<keyword evidence="2" id="KW-1185">Reference proteome</keyword>
<organism evidence="1 2">
    <name type="scientific">Glaciecola nitratireducens (strain JCM 12485 / KCTC 12276 / FR1064)</name>
    <dbReference type="NCBI Taxonomy" id="1085623"/>
    <lineage>
        <taxon>Bacteria</taxon>
        <taxon>Pseudomonadati</taxon>
        <taxon>Pseudomonadota</taxon>
        <taxon>Gammaproteobacteria</taxon>
        <taxon>Alteromonadales</taxon>
        <taxon>Alteromonadaceae</taxon>
        <taxon>Brumicola</taxon>
    </lineage>
</organism>
<gene>
    <name evidence="1" type="ordered locus">GNIT_2759</name>
</gene>
<sequence length="38" mass="4384">MFVVSTQLTSFFNAPGPLVYFNVPGPLIALIEQYFIYW</sequence>
<proteinExistence type="predicted"/>
<dbReference type="HOGENOM" id="CLU_3328375_0_0_6"/>
<dbReference type="KEGG" id="gni:GNIT_2759"/>
<evidence type="ECO:0000313" key="1">
    <source>
        <dbReference type="EMBL" id="AEP30856.1"/>
    </source>
</evidence>
<dbReference type="EMBL" id="CP003060">
    <property type="protein sequence ID" value="AEP30856.1"/>
    <property type="molecule type" value="Genomic_DNA"/>
</dbReference>
<protein>
    <submittedName>
        <fullName evidence="1">Uncharacterized protein</fullName>
    </submittedName>
</protein>